<organism evidence="1 2">
    <name type="scientific">Cyberlindnera jadinii (strain ATCC 18201 / CBS 1600 / BCRC 20928 / JCM 3617 / NBRC 0987 / NRRL Y-1542)</name>
    <name type="common">Torula yeast</name>
    <name type="synonym">Candida utilis</name>
    <dbReference type="NCBI Taxonomy" id="983966"/>
    <lineage>
        <taxon>Eukaryota</taxon>
        <taxon>Fungi</taxon>
        <taxon>Dikarya</taxon>
        <taxon>Ascomycota</taxon>
        <taxon>Saccharomycotina</taxon>
        <taxon>Saccharomycetes</taxon>
        <taxon>Phaffomycetales</taxon>
        <taxon>Phaffomycetaceae</taxon>
        <taxon>Cyberlindnera</taxon>
    </lineage>
</organism>
<name>A0A0H5C1P4_CYBJN</name>
<accession>A0A0H5C1P4</accession>
<sequence>MDQLYVVLRRRLSEQPAQVLVVWTDLRSLFSSLWCGRDCLVLSSVFVPLYHEW</sequence>
<gene>
    <name evidence="1" type="ORF">BN1211_1984</name>
</gene>
<dbReference type="EMBL" id="CDQK01000002">
    <property type="protein sequence ID" value="CEP21780.1"/>
    <property type="molecule type" value="Genomic_DNA"/>
</dbReference>
<evidence type="ECO:0000313" key="1">
    <source>
        <dbReference type="EMBL" id="CEP21780.1"/>
    </source>
</evidence>
<reference evidence="2" key="1">
    <citation type="journal article" date="2015" name="J. Biotechnol.">
        <title>The structure of the Cyberlindnera jadinii genome and its relation to Candida utilis analyzed by the occurrence of single nucleotide polymorphisms.</title>
        <authorList>
            <person name="Rupp O."/>
            <person name="Brinkrolf K."/>
            <person name="Buerth C."/>
            <person name="Kunigo M."/>
            <person name="Schneider J."/>
            <person name="Jaenicke S."/>
            <person name="Goesmann A."/>
            <person name="Puehler A."/>
            <person name="Jaeger K.-E."/>
            <person name="Ernst J.F."/>
        </authorList>
    </citation>
    <scope>NUCLEOTIDE SEQUENCE [LARGE SCALE GENOMIC DNA]</scope>
    <source>
        <strain evidence="2">ATCC 18201 / CBS 1600 / BCRC 20928 / JCM 3617 / NBRC 0987 / NRRL Y-1542</strain>
    </source>
</reference>
<protein>
    <submittedName>
        <fullName evidence="1">Uncharacterized protein</fullName>
    </submittedName>
</protein>
<dbReference type="AlphaFoldDB" id="A0A0H5C1P4"/>
<evidence type="ECO:0000313" key="2">
    <source>
        <dbReference type="Proteomes" id="UP000038830"/>
    </source>
</evidence>
<proteinExistence type="predicted"/>
<dbReference type="Proteomes" id="UP000038830">
    <property type="component" value="Unassembled WGS sequence"/>
</dbReference>